<dbReference type="SUPFAM" id="SSF81321">
    <property type="entry name" value="Family A G protein-coupled receptor-like"/>
    <property type="match status" value="1"/>
</dbReference>
<evidence type="ECO:0000313" key="6">
    <source>
        <dbReference type="Proteomes" id="UP000261540"/>
    </source>
</evidence>
<dbReference type="Gene3D" id="1.20.1070.10">
    <property type="entry name" value="Rhodopsin 7-helix transmembrane proteins"/>
    <property type="match status" value="1"/>
</dbReference>
<keyword evidence="3" id="KW-0675">Receptor</keyword>
<accession>A0A3B3SWS8</accession>
<keyword evidence="4" id="KW-0807">Transducer</keyword>
<evidence type="ECO:0000256" key="3">
    <source>
        <dbReference type="ARBA" id="ARBA00023170"/>
    </source>
</evidence>
<keyword evidence="2" id="KW-0297">G-protein coupled receptor</keyword>
<sequence length="191" mass="20035">MTAHNRSLGICSGAADASCAGGTDAHLGGTRQLTLSATGLLTVAICLGSIGTFGFLKFLVLVLFCCYGVPRSPINLPFAASAQGRRLAGDFGCVWGGFANSLLGIVSFSSPAVLSYGRCCTMTSPTEADPTNHRWSAYSLQGPGTTCSVSMNRVSYIISLFMFCLVLPFLIIVYSYGKLLHAVKQVGLKTS</sequence>
<evidence type="ECO:0000313" key="5">
    <source>
        <dbReference type="Ensembl" id="ENSPKIP00000034703.1"/>
    </source>
</evidence>
<comment type="subcellular location">
    <subcellularLocation>
        <location evidence="1">Membrane</location>
        <topology evidence="1">Multi-pass membrane protein</topology>
    </subcellularLocation>
</comment>
<protein>
    <submittedName>
        <fullName evidence="5">Uncharacterized protein</fullName>
    </submittedName>
</protein>
<dbReference type="InterPro" id="IPR050125">
    <property type="entry name" value="GPCR_opsins"/>
</dbReference>
<reference evidence="5" key="2">
    <citation type="submission" date="2025-09" db="UniProtKB">
        <authorList>
            <consortium name="Ensembl"/>
        </authorList>
    </citation>
    <scope>IDENTIFICATION</scope>
</reference>
<organism evidence="5 6">
    <name type="scientific">Paramormyrops kingsleyae</name>
    <dbReference type="NCBI Taxonomy" id="1676925"/>
    <lineage>
        <taxon>Eukaryota</taxon>
        <taxon>Metazoa</taxon>
        <taxon>Chordata</taxon>
        <taxon>Craniata</taxon>
        <taxon>Vertebrata</taxon>
        <taxon>Euteleostomi</taxon>
        <taxon>Actinopterygii</taxon>
        <taxon>Neopterygii</taxon>
        <taxon>Teleostei</taxon>
        <taxon>Osteoglossocephala</taxon>
        <taxon>Osteoglossomorpha</taxon>
        <taxon>Osteoglossiformes</taxon>
        <taxon>Mormyridae</taxon>
        <taxon>Paramormyrops</taxon>
    </lineage>
</organism>
<evidence type="ECO:0000256" key="4">
    <source>
        <dbReference type="ARBA" id="ARBA00023224"/>
    </source>
</evidence>
<dbReference type="AlphaFoldDB" id="A0A3B3SWS8"/>
<evidence type="ECO:0000256" key="2">
    <source>
        <dbReference type="ARBA" id="ARBA00023040"/>
    </source>
</evidence>
<dbReference type="STRING" id="1676925.ENSPKIP00000034703"/>
<dbReference type="Proteomes" id="UP000261540">
    <property type="component" value="Unplaced"/>
</dbReference>
<evidence type="ECO:0000256" key="1">
    <source>
        <dbReference type="ARBA" id="ARBA00004141"/>
    </source>
</evidence>
<dbReference type="PANTHER" id="PTHR24240">
    <property type="entry name" value="OPSIN"/>
    <property type="match status" value="1"/>
</dbReference>
<proteinExistence type="predicted"/>
<dbReference type="GO" id="GO:0016020">
    <property type="term" value="C:membrane"/>
    <property type="evidence" value="ECO:0007669"/>
    <property type="project" value="UniProtKB-SubCell"/>
</dbReference>
<name>A0A3B3SWS8_9TELE</name>
<reference evidence="5" key="1">
    <citation type="submission" date="2025-08" db="UniProtKB">
        <authorList>
            <consortium name="Ensembl"/>
        </authorList>
    </citation>
    <scope>IDENTIFICATION</scope>
</reference>
<dbReference type="Ensembl" id="ENSPKIT00000015624.1">
    <property type="protein sequence ID" value="ENSPKIP00000034703.1"/>
    <property type="gene ID" value="ENSPKIG00000013933.1"/>
</dbReference>
<dbReference type="GO" id="GO:0004930">
    <property type="term" value="F:G protein-coupled receptor activity"/>
    <property type="evidence" value="ECO:0007669"/>
    <property type="project" value="UniProtKB-KW"/>
</dbReference>
<keyword evidence="6" id="KW-1185">Reference proteome</keyword>